<dbReference type="VEuPathDB" id="FungiDB:MGYG_04175"/>
<protein>
    <submittedName>
        <fullName evidence="2">Uncharacterized protein</fullName>
    </submittedName>
</protein>
<keyword evidence="3" id="KW-1185">Reference proteome</keyword>
<dbReference type="InParanoid" id="E4UV54"/>
<accession>E4UV54</accession>
<dbReference type="EMBL" id="DS989824">
    <property type="protein sequence ID" value="EFR01171.1"/>
    <property type="molecule type" value="Genomic_DNA"/>
</dbReference>
<evidence type="ECO:0000313" key="3">
    <source>
        <dbReference type="Proteomes" id="UP000002669"/>
    </source>
</evidence>
<organism evidence="3">
    <name type="scientific">Arthroderma gypseum (strain ATCC MYA-4604 / CBS 118893)</name>
    <name type="common">Microsporum gypseum</name>
    <dbReference type="NCBI Taxonomy" id="535722"/>
    <lineage>
        <taxon>Eukaryota</taxon>
        <taxon>Fungi</taxon>
        <taxon>Dikarya</taxon>
        <taxon>Ascomycota</taxon>
        <taxon>Pezizomycotina</taxon>
        <taxon>Eurotiomycetes</taxon>
        <taxon>Eurotiomycetidae</taxon>
        <taxon>Onygenales</taxon>
        <taxon>Arthrodermataceae</taxon>
        <taxon>Nannizzia</taxon>
    </lineage>
</organism>
<reference evidence="3" key="1">
    <citation type="journal article" date="2012" name="MBio">
        <title>Comparative genome analysis of Trichophyton rubrum and related dermatophytes reveals candidate genes involved in infection.</title>
        <authorList>
            <person name="Martinez D.A."/>
            <person name="Oliver B.G."/>
            <person name="Graeser Y."/>
            <person name="Goldberg J.M."/>
            <person name="Li W."/>
            <person name="Martinez-Rossi N.M."/>
            <person name="Monod M."/>
            <person name="Shelest E."/>
            <person name="Barton R.C."/>
            <person name="Birch E."/>
            <person name="Brakhage A.A."/>
            <person name="Chen Z."/>
            <person name="Gurr S.J."/>
            <person name="Heiman D."/>
            <person name="Heitman J."/>
            <person name="Kosti I."/>
            <person name="Rossi A."/>
            <person name="Saif S."/>
            <person name="Samalova M."/>
            <person name="Saunders C.W."/>
            <person name="Shea T."/>
            <person name="Summerbell R.C."/>
            <person name="Xu J."/>
            <person name="Young S."/>
            <person name="Zeng Q."/>
            <person name="Birren B.W."/>
            <person name="Cuomo C.A."/>
            <person name="White T.C."/>
        </authorList>
    </citation>
    <scope>NUCLEOTIDE SEQUENCE [LARGE SCALE GENOMIC DNA]</scope>
    <source>
        <strain evidence="3">ATCC MYA-4604 / CBS 118893</strain>
    </source>
</reference>
<dbReference type="Proteomes" id="UP000002669">
    <property type="component" value="Unassembled WGS sequence"/>
</dbReference>
<evidence type="ECO:0000256" key="1">
    <source>
        <dbReference type="SAM" id="MobiDB-lite"/>
    </source>
</evidence>
<feature type="region of interest" description="Disordered" evidence="1">
    <location>
        <begin position="61"/>
        <end position="85"/>
    </location>
</feature>
<feature type="region of interest" description="Disordered" evidence="1">
    <location>
        <begin position="1"/>
        <end position="29"/>
    </location>
</feature>
<sequence length="85" mass="10270">MMDKVENAQCGNFRHHHQQQHQQHTRNPNYTIDAKMQMFLEKEGDALLQCHRQAGKELVDRVETFQRDEKKKRRKPERQRKSDGL</sequence>
<proteinExistence type="predicted"/>
<dbReference type="RefSeq" id="XP_003174001.1">
    <property type="nucleotide sequence ID" value="XM_003173953.1"/>
</dbReference>
<name>E4UV54_ARTGP</name>
<dbReference type="HOGENOM" id="CLU_2512207_0_0_1"/>
<evidence type="ECO:0000313" key="2">
    <source>
        <dbReference type="EMBL" id="EFR01171.1"/>
    </source>
</evidence>
<dbReference type="GeneID" id="10029289"/>
<dbReference type="AlphaFoldDB" id="E4UV54"/>
<gene>
    <name evidence="2" type="ORF">MGYG_04175</name>
</gene>